<dbReference type="STRING" id="1404245.CGLY_00625"/>
<reference evidence="2 3" key="1">
    <citation type="journal article" date="2015" name="Int. J. Syst. Evol. Microbiol.">
        <title>Revisiting Corynebacterium glyciniphilum (ex Kubota et al., 1972) sp. nov., nom. rev., isolated from putrefied banana.</title>
        <authorList>
            <person name="Al-Dilaimi A."/>
            <person name="Bednarz H."/>
            <person name="Lomker A."/>
            <person name="Niehaus K."/>
            <person name="Kalinowski J."/>
            <person name="Ruckert C."/>
        </authorList>
    </citation>
    <scope>NUCLEOTIDE SEQUENCE [LARGE SCALE GENOMIC DNA]</scope>
    <source>
        <strain evidence="2">AJ 3170</strain>
    </source>
</reference>
<keyword evidence="1" id="KW-0472">Membrane</keyword>
<feature type="transmembrane region" description="Helical" evidence="1">
    <location>
        <begin position="81"/>
        <end position="99"/>
    </location>
</feature>
<dbReference type="eggNOG" id="COG0477">
    <property type="taxonomic scope" value="Bacteria"/>
</dbReference>
<dbReference type="KEGG" id="cgy:CGLY_00625"/>
<dbReference type="Gene3D" id="1.20.1250.20">
    <property type="entry name" value="MFS general substrate transporter like domains"/>
    <property type="match status" value="1"/>
</dbReference>
<protein>
    <submittedName>
        <fullName evidence="2">Putative transmembrane efflux protein</fullName>
    </submittedName>
</protein>
<keyword evidence="1" id="KW-1133">Transmembrane helix</keyword>
<organism evidence="2 3">
    <name type="scientific">Corynebacterium glyciniphilum AJ 3170</name>
    <dbReference type="NCBI Taxonomy" id="1404245"/>
    <lineage>
        <taxon>Bacteria</taxon>
        <taxon>Bacillati</taxon>
        <taxon>Actinomycetota</taxon>
        <taxon>Actinomycetes</taxon>
        <taxon>Mycobacteriales</taxon>
        <taxon>Corynebacteriaceae</taxon>
        <taxon>Corynebacterium</taxon>
    </lineage>
</organism>
<dbReference type="SUPFAM" id="SSF103473">
    <property type="entry name" value="MFS general substrate transporter"/>
    <property type="match status" value="1"/>
</dbReference>
<feature type="transmembrane region" description="Helical" evidence="1">
    <location>
        <begin position="6"/>
        <end position="27"/>
    </location>
</feature>
<proteinExistence type="predicted"/>
<dbReference type="EMBL" id="CP006842">
    <property type="protein sequence ID" value="AHW62573.1"/>
    <property type="molecule type" value="Genomic_DNA"/>
</dbReference>
<name>X5DHQ2_9CORY</name>
<dbReference type="Proteomes" id="UP000023703">
    <property type="component" value="Chromosome"/>
</dbReference>
<evidence type="ECO:0000256" key="1">
    <source>
        <dbReference type="SAM" id="Phobius"/>
    </source>
</evidence>
<dbReference type="InterPro" id="IPR036259">
    <property type="entry name" value="MFS_trans_sf"/>
</dbReference>
<sequence>MVIMAVPLMMLGCFVGAIGGPLADLSLQNVEHANAGSASGLFNTAIDLGMALGTALTGVVFFSVTGGSADGALNREAFTGVLWTVGAASVVIWALMFLIPRRAEE</sequence>
<gene>
    <name evidence="2" type="ORF">CGLY_00625</name>
</gene>
<accession>X5DHQ2</accession>
<dbReference type="AlphaFoldDB" id="X5DHQ2"/>
<feature type="transmembrane region" description="Helical" evidence="1">
    <location>
        <begin position="48"/>
        <end position="69"/>
    </location>
</feature>
<evidence type="ECO:0000313" key="3">
    <source>
        <dbReference type="Proteomes" id="UP000023703"/>
    </source>
</evidence>
<keyword evidence="1 2" id="KW-0812">Transmembrane</keyword>
<evidence type="ECO:0000313" key="2">
    <source>
        <dbReference type="EMBL" id="AHW62573.1"/>
    </source>
</evidence>
<keyword evidence="3" id="KW-1185">Reference proteome</keyword>
<dbReference type="HOGENOM" id="CLU_2232065_0_0_11"/>